<organism evidence="2 3">
    <name type="scientific">Opisthorchis viverrini</name>
    <name type="common">Southeast Asian liver fluke</name>
    <dbReference type="NCBI Taxonomy" id="6198"/>
    <lineage>
        <taxon>Eukaryota</taxon>
        <taxon>Metazoa</taxon>
        <taxon>Spiralia</taxon>
        <taxon>Lophotrochozoa</taxon>
        <taxon>Platyhelminthes</taxon>
        <taxon>Trematoda</taxon>
        <taxon>Digenea</taxon>
        <taxon>Opisthorchiida</taxon>
        <taxon>Opisthorchiata</taxon>
        <taxon>Opisthorchiidae</taxon>
        <taxon>Opisthorchis</taxon>
    </lineage>
</organism>
<evidence type="ECO:0000313" key="2">
    <source>
        <dbReference type="EMBL" id="KER26417.1"/>
    </source>
</evidence>
<feature type="region of interest" description="Disordered" evidence="1">
    <location>
        <begin position="124"/>
        <end position="143"/>
    </location>
</feature>
<gene>
    <name evidence="2" type="ORF">T265_06334</name>
</gene>
<evidence type="ECO:0000256" key="1">
    <source>
        <dbReference type="SAM" id="MobiDB-lite"/>
    </source>
</evidence>
<dbReference type="RefSeq" id="XP_009169831.1">
    <property type="nucleotide sequence ID" value="XM_009171567.1"/>
</dbReference>
<evidence type="ECO:0000313" key="3">
    <source>
        <dbReference type="Proteomes" id="UP000054324"/>
    </source>
</evidence>
<dbReference type="EMBL" id="KL596748">
    <property type="protein sequence ID" value="KER26417.1"/>
    <property type="molecule type" value="Genomic_DNA"/>
</dbReference>
<feature type="compositionally biased region" description="Polar residues" evidence="1">
    <location>
        <begin position="124"/>
        <end position="138"/>
    </location>
</feature>
<reference evidence="2 3" key="1">
    <citation type="submission" date="2013-11" db="EMBL/GenBank/DDBJ databases">
        <title>Opisthorchis viverrini - life in the bile duct.</title>
        <authorList>
            <person name="Young N.D."/>
            <person name="Nagarajan N."/>
            <person name="Lin S.J."/>
            <person name="Korhonen P.K."/>
            <person name="Jex A.R."/>
            <person name="Hall R.S."/>
            <person name="Safavi-Hemami H."/>
            <person name="Kaewkong W."/>
            <person name="Bertrand D."/>
            <person name="Gao S."/>
            <person name="Seet Q."/>
            <person name="Wongkham S."/>
            <person name="Teh B.T."/>
            <person name="Wongkham C."/>
            <person name="Intapan P.M."/>
            <person name="Maleewong W."/>
            <person name="Yang X."/>
            <person name="Hu M."/>
            <person name="Wang Z."/>
            <person name="Hofmann A."/>
            <person name="Sternberg P.W."/>
            <person name="Tan P."/>
            <person name="Wang J."/>
            <person name="Gasser R.B."/>
        </authorList>
    </citation>
    <scope>NUCLEOTIDE SEQUENCE [LARGE SCALE GENOMIC DNA]</scope>
</reference>
<accession>A0A074ZKV4</accession>
<dbReference type="GeneID" id="20320516"/>
<proteinExistence type="predicted"/>
<dbReference type="AlphaFoldDB" id="A0A074ZKV4"/>
<name>A0A074ZKV4_OPIVI</name>
<dbReference type="STRING" id="6198.A0A074ZKV4"/>
<protein>
    <submittedName>
        <fullName evidence="2">Uncharacterized protein</fullName>
    </submittedName>
</protein>
<dbReference type="Proteomes" id="UP000054324">
    <property type="component" value="Unassembled WGS sequence"/>
</dbReference>
<dbReference type="OrthoDB" id="5584001at2759"/>
<dbReference type="CTD" id="20320516"/>
<sequence length="254" mass="28990">MLRVSMRSKLLTRLLKICQQPTTGFAPLGAHQVGTVPEFLVNTMFYLNPNMKLRRPLWRDFVNMVEFYLVSYIKILNRGHNLVDGLFAELGSWIANVSSPIEVASSPLNRAQTMSPRLVMKRLQSNSQARRTDQQPNSAPELPTFHNIAKRSQSQFQKDLKHIRCFANRTTYGLPRSVKQSQTNHNNGSKILFDSHPIEFIPRTQDTALNIDSPSLRAHHLFDSHPIEFILGTQDTALNIDEESSTAHHWFCPS</sequence>
<dbReference type="KEGG" id="ovi:T265_06334"/>
<keyword evidence="3" id="KW-1185">Reference proteome</keyword>